<evidence type="ECO:0000313" key="2">
    <source>
        <dbReference type="EMBL" id="KAK2881389.1"/>
    </source>
</evidence>
<protein>
    <submittedName>
        <fullName evidence="2">Uncharacterized protein</fullName>
    </submittedName>
</protein>
<dbReference type="AlphaFoldDB" id="A0AA88PGH1"/>
<accession>A0AA88PGH1</accession>
<gene>
    <name evidence="2" type="ORF">Q8A67_018657</name>
</gene>
<proteinExistence type="predicted"/>
<sequence length="106" mass="11838">MRKGLSSKAERTRPSSELARRPEESYLTLPNSKSPLGTMAATDLTSKSNPSFSGHRNKKNKKETACELQVMEYSTFCSPYLTPPQRKEDPSTLHLTLTPDLCLQHG</sequence>
<keyword evidence="3" id="KW-1185">Reference proteome</keyword>
<dbReference type="Proteomes" id="UP001187343">
    <property type="component" value="Unassembled WGS sequence"/>
</dbReference>
<reference evidence="2" key="1">
    <citation type="submission" date="2023-08" db="EMBL/GenBank/DDBJ databases">
        <title>Chromosome-level Genome Assembly of mud carp (Cirrhinus molitorella).</title>
        <authorList>
            <person name="Liu H."/>
        </authorList>
    </citation>
    <scope>NUCLEOTIDE SEQUENCE</scope>
    <source>
        <strain evidence="2">Prfri</strain>
        <tissue evidence="2">Muscle</tissue>
    </source>
</reference>
<evidence type="ECO:0000256" key="1">
    <source>
        <dbReference type="SAM" id="MobiDB-lite"/>
    </source>
</evidence>
<comment type="caution">
    <text evidence="2">The sequence shown here is derived from an EMBL/GenBank/DDBJ whole genome shotgun (WGS) entry which is preliminary data.</text>
</comment>
<dbReference type="EMBL" id="JAUYZG010000018">
    <property type="protein sequence ID" value="KAK2881389.1"/>
    <property type="molecule type" value="Genomic_DNA"/>
</dbReference>
<feature type="compositionally biased region" description="Basic and acidic residues" evidence="1">
    <location>
        <begin position="8"/>
        <end position="24"/>
    </location>
</feature>
<feature type="region of interest" description="Disordered" evidence="1">
    <location>
        <begin position="1"/>
        <end position="63"/>
    </location>
</feature>
<evidence type="ECO:0000313" key="3">
    <source>
        <dbReference type="Proteomes" id="UP001187343"/>
    </source>
</evidence>
<name>A0AA88PGH1_9TELE</name>
<feature type="compositionally biased region" description="Polar residues" evidence="1">
    <location>
        <begin position="43"/>
        <end position="54"/>
    </location>
</feature>
<organism evidence="2 3">
    <name type="scientific">Cirrhinus molitorella</name>
    <name type="common">mud carp</name>
    <dbReference type="NCBI Taxonomy" id="172907"/>
    <lineage>
        <taxon>Eukaryota</taxon>
        <taxon>Metazoa</taxon>
        <taxon>Chordata</taxon>
        <taxon>Craniata</taxon>
        <taxon>Vertebrata</taxon>
        <taxon>Euteleostomi</taxon>
        <taxon>Actinopterygii</taxon>
        <taxon>Neopterygii</taxon>
        <taxon>Teleostei</taxon>
        <taxon>Ostariophysi</taxon>
        <taxon>Cypriniformes</taxon>
        <taxon>Cyprinidae</taxon>
        <taxon>Labeoninae</taxon>
        <taxon>Labeonini</taxon>
        <taxon>Cirrhinus</taxon>
    </lineage>
</organism>